<dbReference type="InterPro" id="IPR050469">
    <property type="entry name" value="Diguanylate_Cyclase"/>
</dbReference>
<keyword evidence="6" id="KW-1133">Transmembrane helix</keyword>
<dbReference type="InterPro" id="IPR000160">
    <property type="entry name" value="GGDEF_dom"/>
</dbReference>
<dbReference type="InterPro" id="IPR013762">
    <property type="entry name" value="Integrase-like_cat_sf"/>
</dbReference>
<dbReference type="Pfam" id="PF00589">
    <property type="entry name" value="Phage_integrase"/>
    <property type="match status" value="1"/>
</dbReference>
<evidence type="ECO:0000256" key="6">
    <source>
        <dbReference type="SAM" id="Phobius"/>
    </source>
</evidence>
<evidence type="ECO:0000259" key="7">
    <source>
        <dbReference type="PROSITE" id="PS50887"/>
    </source>
</evidence>
<dbReference type="Pfam" id="PF22588">
    <property type="entry name" value="dCache_1_like"/>
    <property type="match status" value="1"/>
</dbReference>
<name>U2ZTK4_AQUA1</name>
<dbReference type="InterPro" id="IPR011010">
    <property type="entry name" value="DNA_brk_join_enz"/>
</dbReference>
<dbReference type="NCBIfam" id="TIGR00254">
    <property type="entry name" value="GGDEF"/>
    <property type="match status" value="1"/>
</dbReference>
<dbReference type="EC" id="2.7.7.65" evidence="3"/>
<dbReference type="EMBL" id="BATI01000048">
    <property type="protein sequence ID" value="GAD64780.1"/>
    <property type="molecule type" value="Genomic_DNA"/>
</dbReference>
<feature type="transmembrane region" description="Helical" evidence="6">
    <location>
        <begin position="243"/>
        <end position="264"/>
    </location>
</feature>
<proteinExistence type="predicted"/>
<dbReference type="FunFam" id="3.30.70.270:FF:000001">
    <property type="entry name" value="Diguanylate cyclase domain protein"/>
    <property type="match status" value="1"/>
</dbReference>
<dbReference type="AlphaFoldDB" id="U2ZTK4"/>
<feature type="domain" description="GGDEF" evidence="7">
    <location>
        <begin position="325"/>
        <end position="460"/>
    </location>
</feature>
<dbReference type="GO" id="GO:0052621">
    <property type="term" value="F:diguanylate cyclase activity"/>
    <property type="evidence" value="ECO:0007669"/>
    <property type="project" value="UniProtKB-EC"/>
</dbReference>
<evidence type="ECO:0000256" key="2">
    <source>
        <dbReference type="ARBA" id="ARBA00004533"/>
    </source>
</evidence>
<keyword evidence="6" id="KW-0472">Membrane</keyword>
<dbReference type="CDD" id="cd12915">
    <property type="entry name" value="PDC2_DGC_like"/>
    <property type="match status" value="1"/>
</dbReference>
<dbReference type="SMART" id="SM00267">
    <property type="entry name" value="GGDEF"/>
    <property type="match status" value="1"/>
</dbReference>
<dbReference type="Gene3D" id="3.30.70.270">
    <property type="match status" value="1"/>
</dbReference>
<dbReference type="InterPro" id="IPR043128">
    <property type="entry name" value="Rev_trsase/Diguanyl_cyclase"/>
</dbReference>
<dbReference type="PANTHER" id="PTHR45138">
    <property type="entry name" value="REGULATORY COMPONENTS OF SENSORY TRANSDUCTION SYSTEM"/>
    <property type="match status" value="1"/>
</dbReference>
<dbReference type="PROSITE" id="PS50887">
    <property type="entry name" value="GGDEF"/>
    <property type="match status" value="1"/>
</dbReference>
<dbReference type="Proteomes" id="UP000016560">
    <property type="component" value="Unassembled WGS sequence"/>
</dbReference>
<dbReference type="SUPFAM" id="SSF55073">
    <property type="entry name" value="Nucleotide cyclase"/>
    <property type="match status" value="1"/>
</dbReference>
<dbReference type="GO" id="GO:0005886">
    <property type="term" value="C:plasma membrane"/>
    <property type="evidence" value="ECO:0007669"/>
    <property type="project" value="UniProtKB-SubCell"/>
</dbReference>
<evidence type="ECO:0000256" key="4">
    <source>
        <dbReference type="ARBA" id="ARBA00023172"/>
    </source>
</evidence>
<evidence type="ECO:0000313" key="8">
    <source>
        <dbReference type="EMBL" id="GAD64780.1"/>
    </source>
</evidence>
<dbReference type="GO" id="GO:0006310">
    <property type="term" value="P:DNA recombination"/>
    <property type="evidence" value="ECO:0007669"/>
    <property type="project" value="UniProtKB-KW"/>
</dbReference>
<dbReference type="SUPFAM" id="SSF56349">
    <property type="entry name" value="DNA breaking-rejoining enzymes"/>
    <property type="match status" value="1"/>
</dbReference>
<dbReference type="GO" id="GO:0015074">
    <property type="term" value="P:DNA integration"/>
    <property type="evidence" value="ECO:0007669"/>
    <property type="project" value="InterPro"/>
</dbReference>
<dbReference type="Gene3D" id="3.30.450.20">
    <property type="entry name" value="PAS domain"/>
    <property type="match status" value="1"/>
</dbReference>
<dbReference type="PANTHER" id="PTHR45138:SF9">
    <property type="entry name" value="DIGUANYLATE CYCLASE DGCM-RELATED"/>
    <property type="match status" value="1"/>
</dbReference>
<keyword evidence="6" id="KW-0812">Transmembrane</keyword>
<accession>U2ZTK4</accession>
<keyword evidence="9" id="KW-1185">Reference proteome</keyword>
<dbReference type="InterPro" id="IPR002104">
    <property type="entry name" value="Integrase_catalytic"/>
</dbReference>
<keyword evidence="4" id="KW-0233">DNA recombination</keyword>
<evidence type="ECO:0000313" key="9">
    <source>
        <dbReference type="Proteomes" id="UP000016560"/>
    </source>
</evidence>
<evidence type="ECO:0000256" key="5">
    <source>
        <dbReference type="ARBA" id="ARBA00034247"/>
    </source>
</evidence>
<organism evidence="8 9">
    <name type="scientific">Aquipseudomonas alcaligenes (strain ATCC 14909 / DSM 50342 / CCUG 1425 / JCM 20561 / NBRC 14159 / NCIMB 9945 / NCTC 10367 / 1577)</name>
    <name type="common">Pseudomonas alcaligenes</name>
    <dbReference type="NCBI Taxonomy" id="1215092"/>
    <lineage>
        <taxon>Bacteria</taxon>
        <taxon>Pseudomonadati</taxon>
        <taxon>Pseudomonadota</taxon>
        <taxon>Gammaproteobacteria</taxon>
        <taxon>Pseudomonadales</taxon>
        <taxon>Pseudomonadaceae</taxon>
        <taxon>Aquipseudomonas</taxon>
    </lineage>
</organism>
<dbReference type="GO" id="GO:0003677">
    <property type="term" value="F:DNA binding"/>
    <property type="evidence" value="ECO:0007669"/>
    <property type="project" value="InterPro"/>
</dbReference>
<comment type="catalytic activity">
    <reaction evidence="5">
        <text>2 GTP = 3',3'-c-di-GMP + 2 diphosphate</text>
        <dbReference type="Rhea" id="RHEA:24898"/>
        <dbReference type="ChEBI" id="CHEBI:33019"/>
        <dbReference type="ChEBI" id="CHEBI:37565"/>
        <dbReference type="ChEBI" id="CHEBI:58805"/>
        <dbReference type="EC" id="2.7.7.65"/>
    </reaction>
</comment>
<evidence type="ECO:0000256" key="3">
    <source>
        <dbReference type="ARBA" id="ARBA00012528"/>
    </source>
</evidence>
<comment type="caution">
    <text evidence="8">The sequence shown here is derived from an EMBL/GenBank/DDBJ whole genome shotgun (WGS) entry which is preliminary data.</text>
</comment>
<dbReference type="GO" id="GO:0043709">
    <property type="term" value="P:cell adhesion involved in single-species biofilm formation"/>
    <property type="evidence" value="ECO:0007669"/>
    <property type="project" value="TreeGrafter"/>
</dbReference>
<protein>
    <recommendedName>
        <fullName evidence="3">diguanylate cyclase</fullName>
        <ecNumber evidence="3">2.7.7.65</ecNumber>
    </recommendedName>
</protein>
<dbReference type="GO" id="GO:1902201">
    <property type="term" value="P:negative regulation of bacterial-type flagellum-dependent cell motility"/>
    <property type="evidence" value="ECO:0007669"/>
    <property type="project" value="TreeGrafter"/>
</dbReference>
<dbReference type="InterPro" id="IPR054327">
    <property type="entry name" value="His-kinase-like_sensor"/>
</dbReference>
<sequence>MNIIATCSRQPWNKGKLVGQKTPLRLRDIWAIRVRLQIAERSRDLALFDLAIDSKLRACDLTKLRVRDVAHGEHVSARAMVMQQKTQRPVQFEITEQTRSALAAWINQAQLRSEDCLFPSRLHTSEHLSTRQYARIVKGWVKAIGLDPAIDVGLNGVVTLISGDARILVRRPFHEGDIGKDLSKGPLFTELLPKRPYGTATARSAVDGVDRIVGFRRVEDYPLITFVALDRYENLAAWRKETLLSLGLMFLLLSILGTLSYRLIRLMQQQNHVQRALFLAQEQLLENATKLQAQALEDGLTGLANRRFFDQYLTDEMGRARRERQKLALLMLDVDHFKRFNDEHGHLAGDECLRAVAEKIRQTIKRPGDMAFRYGGEEFAVVLPGADSQGAMVVAETIRKAIETAEFVGTQGTALRVTVSIGLVSIQPTPEDTPDLILSAADKALYSAKTSGRNRTVDAL</sequence>
<comment type="subcellular location">
    <subcellularLocation>
        <location evidence="2">Cell inner membrane</location>
    </subcellularLocation>
</comment>
<dbReference type="eggNOG" id="COG3706">
    <property type="taxonomic scope" value="Bacteria"/>
</dbReference>
<dbReference type="eggNOG" id="COG0582">
    <property type="taxonomic scope" value="Bacteria"/>
</dbReference>
<dbReference type="InterPro" id="IPR029787">
    <property type="entry name" value="Nucleotide_cyclase"/>
</dbReference>
<gene>
    <name evidence="8" type="ORF">PA6_048_00040</name>
</gene>
<evidence type="ECO:0000256" key="1">
    <source>
        <dbReference type="ARBA" id="ARBA00001946"/>
    </source>
</evidence>
<dbReference type="Pfam" id="PF00990">
    <property type="entry name" value="GGDEF"/>
    <property type="match status" value="1"/>
</dbReference>
<dbReference type="CDD" id="cd01949">
    <property type="entry name" value="GGDEF"/>
    <property type="match status" value="1"/>
</dbReference>
<comment type="cofactor">
    <cofactor evidence="1">
        <name>Mg(2+)</name>
        <dbReference type="ChEBI" id="CHEBI:18420"/>
    </cofactor>
</comment>
<reference evidence="8" key="1">
    <citation type="submission" date="2024-09" db="EMBL/GenBank/DDBJ databases">
        <title>Whole genome shotgun sequence of Pseudomonas alcaligenes NBRC 14159.</title>
        <authorList>
            <person name="Yoshida I."/>
            <person name="Hosoyama A."/>
            <person name="Tsuchikane K."/>
            <person name="Noguchi M."/>
            <person name="Hirakata S."/>
            <person name="Ando Y."/>
            <person name="Ohji S."/>
            <person name="Yamazoe A."/>
            <person name="Yamazaki S."/>
            <person name="Fujita N."/>
        </authorList>
    </citation>
    <scope>NUCLEOTIDE SEQUENCE</scope>
    <source>
        <strain evidence="8">NBRC 14159</strain>
    </source>
</reference>
<dbReference type="Gene3D" id="1.10.443.10">
    <property type="entry name" value="Intergrase catalytic core"/>
    <property type="match status" value="1"/>
</dbReference>
<dbReference type="OrthoDB" id="5297095at2"/>